<evidence type="ECO:0000256" key="1">
    <source>
        <dbReference type="ARBA" id="ARBA00004508"/>
    </source>
</evidence>
<keyword evidence="6" id="KW-0809">Transit peptide</keyword>
<keyword evidence="8 10" id="KW-0472">Membrane</keyword>
<protein>
    <submittedName>
        <fullName evidence="11">Uncharacterized protein</fullName>
    </submittedName>
</protein>
<dbReference type="GO" id="GO:0031969">
    <property type="term" value="C:chloroplast membrane"/>
    <property type="evidence" value="ECO:0007669"/>
    <property type="project" value="UniProtKB-SubCell"/>
</dbReference>
<gene>
    <name evidence="11" type="ORF">KP509_15G070400</name>
</gene>
<feature type="transmembrane region" description="Helical" evidence="10">
    <location>
        <begin position="319"/>
        <end position="339"/>
    </location>
</feature>
<evidence type="ECO:0000313" key="12">
    <source>
        <dbReference type="Proteomes" id="UP000825935"/>
    </source>
</evidence>
<dbReference type="EMBL" id="CM035420">
    <property type="protein sequence ID" value="KAH7405440.1"/>
    <property type="molecule type" value="Genomic_DNA"/>
</dbReference>
<feature type="compositionally biased region" description="Low complexity" evidence="9">
    <location>
        <begin position="92"/>
        <end position="102"/>
    </location>
</feature>
<reference evidence="11" key="1">
    <citation type="submission" date="2021-08" db="EMBL/GenBank/DDBJ databases">
        <title>WGS assembly of Ceratopteris richardii.</title>
        <authorList>
            <person name="Marchant D.B."/>
            <person name="Chen G."/>
            <person name="Jenkins J."/>
            <person name="Shu S."/>
            <person name="Leebens-Mack J."/>
            <person name="Grimwood J."/>
            <person name="Schmutz J."/>
            <person name="Soltis P."/>
            <person name="Soltis D."/>
            <person name="Chen Z.-H."/>
        </authorList>
    </citation>
    <scope>NUCLEOTIDE SEQUENCE</scope>
    <source>
        <strain evidence="11">Whitten #5841</strain>
        <tissue evidence="11">Leaf</tissue>
    </source>
</reference>
<dbReference type="InterPro" id="IPR021825">
    <property type="entry name" value="RETICULATA-related"/>
</dbReference>
<evidence type="ECO:0000313" key="11">
    <source>
        <dbReference type="EMBL" id="KAH7405440.1"/>
    </source>
</evidence>
<keyword evidence="4" id="KW-0934">Plastid</keyword>
<evidence type="ECO:0000256" key="6">
    <source>
        <dbReference type="ARBA" id="ARBA00022946"/>
    </source>
</evidence>
<keyword evidence="5 10" id="KW-0812">Transmembrane</keyword>
<keyword evidence="7 10" id="KW-1133">Transmembrane helix</keyword>
<evidence type="ECO:0000256" key="9">
    <source>
        <dbReference type="SAM" id="MobiDB-lite"/>
    </source>
</evidence>
<dbReference type="AlphaFoldDB" id="A0A8T2T8C1"/>
<organism evidence="11 12">
    <name type="scientific">Ceratopteris richardii</name>
    <name type="common">Triangle waterfern</name>
    <dbReference type="NCBI Taxonomy" id="49495"/>
    <lineage>
        <taxon>Eukaryota</taxon>
        <taxon>Viridiplantae</taxon>
        <taxon>Streptophyta</taxon>
        <taxon>Embryophyta</taxon>
        <taxon>Tracheophyta</taxon>
        <taxon>Polypodiopsida</taxon>
        <taxon>Polypodiidae</taxon>
        <taxon>Polypodiales</taxon>
        <taxon>Pteridineae</taxon>
        <taxon>Pteridaceae</taxon>
        <taxon>Parkerioideae</taxon>
        <taxon>Ceratopteris</taxon>
    </lineage>
</organism>
<keyword evidence="12" id="KW-1185">Reference proteome</keyword>
<feature type="region of interest" description="Disordered" evidence="9">
    <location>
        <begin position="87"/>
        <end position="118"/>
    </location>
</feature>
<evidence type="ECO:0000256" key="7">
    <source>
        <dbReference type="ARBA" id="ARBA00022989"/>
    </source>
</evidence>
<evidence type="ECO:0000256" key="3">
    <source>
        <dbReference type="ARBA" id="ARBA00022528"/>
    </source>
</evidence>
<dbReference type="Proteomes" id="UP000825935">
    <property type="component" value="Chromosome 15"/>
</dbReference>
<proteinExistence type="inferred from homology"/>
<sequence>MAAQIRSLVLSSSSLSGSHQPRCSRFLVSRNTLTGSEDGLPSSSAIQPGANHVVLPITSVSSALLCSFSATSHGHAGLISSRTQDAFMPQQDNNGDGVNGSFNGSGGDGGEGDDNGSYDYGGEGGDFSAFFLSAFFRGWNDRANADPHFSFKVFAEEMVSAGATAIAHVTSKKNDCLNELDFVFSAIAVGSILNFCLLYTLAPTSTLGAAPMIFPSMFSHSPPAQMSNRLVIFLNKSAIFTIAGVTQGLLSTIVPNLLIRMRKKLDPCKEVQAKPPPIALNAATCAINMGLGSTFRYQIVGDLEFVMAKVMPAPLVRVSIFGIRTMNIILGGIVFATLARLTGLQKDERGEKSAFVARVTGLQTAEKAEKSGKKADKQEP</sequence>
<dbReference type="OrthoDB" id="497268at2759"/>
<evidence type="ECO:0000256" key="2">
    <source>
        <dbReference type="ARBA" id="ARBA00010793"/>
    </source>
</evidence>
<evidence type="ECO:0000256" key="10">
    <source>
        <dbReference type="SAM" id="Phobius"/>
    </source>
</evidence>
<keyword evidence="3" id="KW-0150">Chloroplast</keyword>
<comment type="similarity">
    <text evidence="2">Belongs to the RETICULATA family.</text>
</comment>
<accession>A0A8T2T8C1</accession>
<dbReference type="Pfam" id="PF11891">
    <property type="entry name" value="RETICULATA-like"/>
    <property type="match status" value="1"/>
</dbReference>
<comment type="caution">
    <text evidence="11">The sequence shown here is derived from an EMBL/GenBank/DDBJ whole genome shotgun (WGS) entry which is preliminary data.</text>
</comment>
<evidence type="ECO:0000256" key="8">
    <source>
        <dbReference type="ARBA" id="ARBA00023136"/>
    </source>
</evidence>
<dbReference type="PANTHER" id="PTHR31620">
    <property type="entry name" value="PROTEIN RETICULATA-RELATED 2, CHLOROPLASTIC-RELATED"/>
    <property type="match status" value="1"/>
</dbReference>
<comment type="subcellular location">
    <subcellularLocation>
        <location evidence="1">Plastid</location>
        <location evidence="1">Chloroplast membrane</location>
        <topology evidence="1">Multi-pass membrane protein</topology>
    </subcellularLocation>
</comment>
<name>A0A8T2T8C1_CERRI</name>
<evidence type="ECO:0000256" key="4">
    <source>
        <dbReference type="ARBA" id="ARBA00022640"/>
    </source>
</evidence>
<feature type="transmembrane region" description="Helical" evidence="10">
    <location>
        <begin position="238"/>
        <end position="258"/>
    </location>
</feature>
<feature type="transmembrane region" description="Helical" evidence="10">
    <location>
        <begin position="278"/>
        <end position="299"/>
    </location>
</feature>
<evidence type="ECO:0000256" key="5">
    <source>
        <dbReference type="ARBA" id="ARBA00022692"/>
    </source>
</evidence>
<dbReference type="PANTHER" id="PTHR31620:SF15">
    <property type="entry name" value="PROTEIN RETICULATA-RELATED 2, CHLOROPLASTIC-RELATED"/>
    <property type="match status" value="1"/>
</dbReference>
<feature type="transmembrane region" description="Helical" evidence="10">
    <location>
        <begin position="182"/>
        <end position="202"/>
    </location>
</feature>